<organism evidence="7 8">
    <name type="scientific">Amycolatopsis plumensis</name>
    <dbReference type="NCBI Taxonomy" id="236508"/>
    <lineage>
        <taxon>Bacteria</taxon>
        <taxon>Bacillati</taxon>
        <taxon>Actinomycetota</taxon>
        <taxon>Actinomycetes</taxon>
        <taxon>Pseudonocardiales</taxon>
        <taxon>Pseudonocardiaceae</taxon>
        <taxon>Amycolatopsis</taxon>
    </lineage>
</organism>
<dbReference type="InterPro" id="IPR036271">
    <property type="entry name" value="Tet_transcr_reg_TetR-rel_C_sf"/>
</dbReference>
<dbReference type="InterPro" id="IPR011075">
    <property type="entry name" value="TetR_C"/>
</dbReference>
<evidence type="ECO:0000256" key="5">
    <source>
        <dbReference type="SAM" id="MobiDB-lite"/>
    </source>
</evidence>
<dbReference type="PANTHER" id="PTHR30055:SF148">
    <property type="entry name" value="TETR-FAMILY TRANSCRIPTIONAL REGULATOR"/>
    <property type="match status" value="1"/>
</dbReference>
<reference evidence="7 8" key="1">
    <citation type="submission" date="2024-09" db="EMBL/GenBank/DDBJ databases">
        <authorList>
            <person name="Sun Q."/>
            <person name="Mori K."/>
        </authorList>
    </citation>
    <scope>NUCLEOTIDE SEQUENCE [LARGE SCALE GENOMIC DNA]</scope>
    <source>
        <strain evidence="7 8">JCM 13852</strain>
    </source>
</reference>
<dbReference type="Gene3D" id="1.10.10.60">
    <property type="entry name" value="Homeodomain-like"/>
    <property type="match status" value="1"/>
</dbReference>
<evidence type="ECO:0000313" key="7">
    <source>
        <dbReference type="EMBL" id="MFB9690278.1"/>
    </source>
</evidence>
<comment type="caution">
    <text evidence="7">The sequence shown here is derived from an EMBL/GenBank/DDBJ whole genome shotgun (WGS) entry which is preliminary data.</text>
</comment>
<name>A0ABV5UFU6_9PSEU</name>
<dbReference type="InterPro" id="IPR001647">
    <property type="entry name" value="HTH_TetR"/>
</dbReference>
<gene>
    <name evidence="7" type="ORF">ACFFTO_39405</name>
</gene>
<feature type="DNA-binding region" description="H-T-H motif" evidence="4">
    <location>
        <begin position="32"/>
        <end position="51"/>
    </location>
</feature>
<keyword evidence="1" id="KW-0805">Transcription regulation</keyword>
<dbReference type="SUPFAM" id="SSF48498">
    <property type="entry name" value="Tetracyclin repressor-like, C-terminal domain"/>
    <property type="match status" value="1"/>
</dbReference>
<dbReference type="RefSeq" id="WP_378205406.1">
    <property type="nucleotide sequence ID" value="NZ_JBHMBK010000049.1"/>
</dbReference>
<keyword evidence="2 4" id="KW-0238">DNA-binding</keyword>
<feature type="region of interest" description="Disordered" evidence="5">
    <location>
        <begin position="191"/>
        <end position="235"/>
    </location>
</feature>
<evidence type="ECO:0000256" key="4">
    <source>
        <dbReference type="PROSITE-ProRule" id="PRU00335"/>
    </source>
</evidence>
<proteinExistence type="predicted"/>
<dbReference type="InterPro" id="IPR009057">
    <property type="entry name" value="Homeodomain-like_sf"/>
</dbReference>
<dbReference type="EMBL" id="JBHMBK010000049">
    <property type="protein sequence ID" value="MFB9690278.1"/>
    <property type="molecule type" value="Genomic_DNA"/>
</dbReference>
<dbReference type="PANTHER" id="PTHR30055">
    <property type="entry name" value="HTH-TYPE TRANSCRIPTIONAL REGULATOR RUTR"/>
    <property type="match status" value="1"/>
</dbReference>
<dbReference type="InterPro" id="IPR050109">
    <property type="entry name" value="HTH-type_TetR-like_transc_reg"/>
</dbReference>
<dbReference type="Gene3D" id="1.10.357.10">
    <property type="entry name" value="Tetracycline Repressor, domain 2"/>
    <property type="match status" value="1"/>
</dbReference>
<dbReference type="PROSITE" id="PS50977">
    <property type="entry name" value="HTH_TETR_2"/>
    <property type="match status" value="1"/>
</dbReference>
<dbReference type="Pfam" id="PF00440">
    <property type="entry name" value="TetR_N"/>
    <property type="match status" value="1"/>
</dbReference>
<evidence type="ECO:0000256" key="1">
    <source>
        <dbReference type="ARBA" id="ARBA00023015"/>
    </source>
</evidence>
<evidence type="ECO:0000256" key="2">
    <source>
        <dbReference type="ARBA" id="ARBA00023125"/>
    </source>
</evidence>
<keyword evidence="8" id="KW-1185">Reference proteome</keyword>
<sequence>MVETRRRGDTLVRAILEAALAELAETSFEELSFEKVAARARTGKAALYRRWATPEELVLAALTDPDAGFGEPRPPETGTLRGDLLALLGGLARVLDEPHGRALRPLITQRARHPELFARVRALVLRPRQELILGLLTDAAERGEARPAAATARIAAVGPRLILVEHMEAGTVTAAEVTAIVDEVLLPLVRPPADEPTQGDAGPAFRGHRQARSVGGARFPGPGGGGSPRCGCRCP</sequence>
<dbReference type="Proteomes" id="UP001589535">
    <property type="component" value="Unassembled WGS sequence"/>
</dbReference>
<evidence type="ECO:0000259" key="6">
    <source>
        <dbReference type="PROSITE" id="PS50977"/>
    </source>
</evidence>
<dbReference type="Pfam" id="PF16859">
    <property type="entry name" value="TetR_C_11"/>
    <property type="match status" value="1"/>
</dbReference>
<evidence type="ECO:0000313" key="8">
    <source>
        <dbReference type="Proteomes" id="UP001589535"/>
    </source>
</evidence>
<evidence type="ECO:0000256" key="3">
    <source>
        <dbReference type="ARBA" id="ARBA00023163"/>
    </source>
</evidence>
<keyword evidence="3" id="KW-0804">Transcription</keyword>
<dbReference type="SUPFAM" id="SSF46689">
    <property type="entry name" value="Homeodomain-like"/>
    <property type="match status" value="1"/>
</dbReference>
<protein>
    <submittedName>
        <fullName evidence="7">TetR/AcrR family transcriptional regulator C-terminal ligand-binding domain-containing protein</fullName>
    </submittedName>
</protein>
<accession>A0ABV5UFU6</accession>
<feature type="domain" description="HTH tetR-type" evidence="6">
    <location>
        <begin position="9"/>
        <end position="69"/>
    </location>
</feature>